<proteinExistence type="inferred from homology"/>
<dbReference type="Gene3D" id="3.40.190.170">
    <property type="entry name" value="Bacterial extracellular solute-binding protein, family 7"/>
    <property type="match status" value="1"/>
</dbReference>
<accession>A0ABN2WP96</accession>
<dbReference type="InterPro" id="IPR038404">
    <property type="entry name" value="TRAP_DctP_sf"/>
</dbReference>
<comment type="similarity">
    <text evidence="1">Belongs to the bacterial solute-binding protein 7 family.</text>
</comment>
<evidence type="ECO:0000313" key="5">
    <source>
        <dbReference type="EMBL" id="GAA2095048.1"/>
    </source>
</evidence>
<dbReference type="PANTHER" id="PTHR33376">
    <property type="match status" value="1"/>
</dbReference>
<keyword evidence="6" id="KW-1185">Reference proteome</keyword>
<evidence type="ECO:0000256" key="2">
    <source>
        <dbReference type="ARBA" id="ARBA00022448"/>
    </source>
</evidence>
<organism evidence="5 6">
    <name type="scientific">Brevibacterium salitolerans</name>
    <dbReference type="NCBI Taxonomy" id="1403566"/>
    <lineage>
        <taxon>Bacteria</taxon>
        <taxon>Bacillati</taxon>
        <taxon>Actinomycetota</taxon>
        <taxon>Actinomycetes</taxon>
        <taxon>Micrococcales</taxon>
        <taxon>Brevibacteriaceae</taxon>
        <taxon>Brevibacterium</taxon>
    </lineage>
</organism>
<dbReference type="PANTHER" id="PTHR33376:SF7">
    <property type="entry name" value="C4-DICARBOXYLATE-BINDING PROTEIN DCTB"/>
    <property type="match status" value="1"/>
</dbReference>
<evidence type="ECO:0000313" key="6">
    <source>
        <dbReference type="Proteomes" id="UP001500984"/>
    </source>
</evidence>
<dbReference type="InterPro" id="IPR018389">
    <property type="entry name" value="DctP_fam"/>
</dbReference>
<comment type="caution">
    <text evidence="5">The sequence shown here is derived from an EMBL/GenBank/DDBJ whole genome shotgun (WGS) entry which is preliminary data.</text>
</comment>
<dbReference type="RefSeq" id="WP_344336587.1">
    <property type="nucleotide sequence ID" value="NZ_BAAAPZ010000004.1"/>
</dbReference>
<dbReference type="PROSITE" id="PS51257">
    <property type="entry name" value="PROKAR_LIPOPROTEIN"/>
    <property type="match status" value="1"/>
</dbReference>
<evidence type="ECO:0000256" key="4">
    <source>
        <dbReference type="SAM" id="SignalP"/>
    </source>
</evidence>
<evidence type="ECO:0000256" key="3">
    <source>
        <dbReference type="ARBA" id="ARBA00022729"/>
    </source>
</evidence>
<evidence type="ECO:0008006" key="7">
    <source>
        <dbReference type="Google" id="ProtNLM"/>
    </source>
</evidence>
<dbReference type="EMBL" id="BAAAPZ010000004">
    <property type="protein sequence ID" value="GAA2095048.1"/>
    <property type="molecule type" value="Genomic_DNA"/>
</dbReference>
<feature type="chain" id="PRO_5046019027" description="TRAP-type C4-dicarboxylate transport system, substrate-binding protein" evidence="4">
    <location>
        <begin position="35"/>
        <end position="431"/>
    </location>
</feature>
<gene>
    <name evidence="5" type="ORF">GCM10009823_14400</name>
</gene>
<evidence type="ECO:0000256" key="1">
    <source>
        <dbReference type="ARBA" id="ARBA00009023"/>
    </source>
</evidence>
<sequence length="431" mass="45060">MTAVRQTHPTRQRALCVLSAAAAVSLTVSGCAGSAGEGGGGGEGEGFAYGASQEEVDAVLADLEPVEITYQAGAQSPSSVSAQSADAFKEYVEERSGGKITVDVVWGQAIAGYAEIDDALADGRIDVSYSLPIYKPAEYPAFDALATANGGMPNSLLLGEMIGNAAVVDLAWGSEELLAEYEEKGLTPLTPMVSTGTYHSICTDPGTTPEDWKGRQIRVASVAHQTQVQNLGGSPVSMEYVEVFEALQRGTVDCTFAQLLPSEESGLFEVAKNVTHTSAENSLSGRSAGANVAGSGFQKLPLAYQQIIFDSSAQGLAASTKVIVDGNAAAVKMLNENGGELMEMDPASDAQIGETNAELLAGVEESGVIGSGVGERVAEAVARWTEVAEELGYEDGGGFADVDEWYTPGEVDFQPFADRLYEETMLDHRPS</sequence>
<name>A0ABN2WP96_9MICO</name>
<dbReference type="Pfam" id="PF03480">
    <property type="entry name" value="DctP"/>
    <property type="match status" value="1"/>
</dbReference>
<keyword evidence="2" id="KW-0813">Transport</keyword>
<keyword evidence="3 4" id="KW-0732">Signal</keyword>
<protein>
    <recommendedName>
        <fullName evidence="7">TRAP-type C4-dicarboxylate transport system, substrate-binding protein</fullName>
    </recommendedName>
</protein>
<feature type="signal peptide" evidence="4">
    <location>
        <begin position="1"/>
        <end position="34"/>
    </location>
</feature>
<reference evidence="5 6" key="1">
    <citation type="journal article" date="2019" name="Int. J. Syst. Evol. Microbiol.">
        <title>The Global Catalogue of Microorganisms (GCM) 10K type strain sequencing project: providing services to taxonomists for standard genome sequencing and annotation.</title>
        <authorList>
            <consortium name="The Broad Institute Genomics Platform"/>
            <consortium name="The Broad Institute Genome Sequencing Center for Infectious Disease"/>
            <person name="Wu L."/>
            <person name="Ma J."/>
        </authorList>
    </citation>
    <scope>NUCLEOTIDE SEQUENCE [LARGE SCALE GENOMIC DNA]</scope>
    <source>
        <strain evidence="5 6">JCM 15900</strain>
    </source>
</reference>
<dbReference type="NCBIfam" id="NF037995">
    <property type="entry name" value="TRAP_S1"/>
    <property type="match status" value="1"/>
</dbReference>
<dbReference type="Proteomes" id="UP001500984">
    <property type="component" value="Unassembled WGS sequence"/>
</dbReference>